<dbReference type="OrthoDB" id="9806624at2"/>
<dbReference type="EMBL" id="ATIB01000049">
    <property type="protein sequence ID" value="EQB02436.1"/>
    <property type="molecule type" value="Genomic_DNA"/>
</dbReference>
<dbReference type="PANTHER" id="PTHR36978:SF4">
    <property type="entry name" value="P-LOOP CONTAINING NUCLEOSIDE TRIPHOSPHATE HYDROLASE PROTEIN"/>
    <property type="match status" value="1"/>
</dbReference>
<dbReference type="Pfam" id="PF17784">
    <property type="entry name" value="Sulfotransfer_4"/>
    <property type="match status" value="1"/>
</dbReference>
<dbReference type="eggNOG" id="COG0457">
    <property type="taxonomic scope" value="Bacteria"/>
</dbReference>
<evidence type="ECO:0000313" key="1">
    <source>
        <dbReference type="EMBL" id="EQB02436.1"/>
    </source>
</evidence>
<evidence type="ECO:0008006" key="3">
    <source>
        <dbReference type="Google" id="ProtNLM"/>
    </source>
</evidence>
<gene>
    <name evidence="1" type="ORF">L485_07965</name>
</gene>
<dbReference type="SUPFAM" id="SSF52540">
    <property type="entry name" value="P-loop containing nucleoside triphosphate hydrolases"/>
    <property type="match status" value="1"/>
</dbReference>
<dbReference type="PANTHER" id="PTHR36978">
    <property type="entry name" value="P-LOOP CONTAINING NUCLEOTIDE TRIPHOSPHATE HYDROLASE"/>
    <property type="match status" value="1"/>
</dbReference>
<comment type="caution">
    <text evidence="1">The sequence shown here is derived from an EMBL/GenBank/DDBJ whole genome shotgun (WGS) entry which is preliminary data.</text>
</comment>
<accession>T0GFA0</accession>
<reference evidence="1 2" key="1">
    <citation type="journal article" date="2013" name="Genome Announc.">
        <title>Draft Genome Sequence of a Hexachlorocyclohexane-Degrading Bacterium, Sphingobium baderi Strain LL03T.</title>
        <authorList>
            <person name="Kaur J."/>
            <person name="Verma H."/>
            <person name="Tripathi C."/>
            <person name="Khurana J.P."/>
            <person name="Lal R."/>
        </authorList>
    </citation>
    <scope>NUCLEOTIDE SEQUENCE [LARGE SCALE GENOMIC DNA]</scope>
    <source>
        <strain evidence="1 2">LL03</strain>
    </source>
</reference>
<organism evidence="1 2">
    <name type="scientific">Sphingobium baderi LL03</name>
    <dbReference type="NCBI Taxonomy" id="1114964"/>
    <lineage>
        <taxon>Bacteria</taxon>
        <taxon>Pseudomonadati</taxon>
        <taxon>Pseudomonadota</taxon>
        <taxon>Alphaproteobacteria</taxon>
        <taxon>Sphingomonadales</taxon>
        <taxon>Sphingomonadaceae</taxon>
        <taxon>Sphingobium</taxon>
    </lineage>
</organism>
<name>T0GFA0_9SPHN</name>
<dbReference type="Proteomes" id="UP000015524">
    <property type="component" value="Unassembled WGS sequence"/>
</dbReference>
<dbReference type="InterPro" id="IPR027417">
    <property type="entry name" value="P-loop_NTPase"/>
</dbReference>
<proteinExistence type="predicted"/>
<dbReference type="RefSeq" id="WP_021244515.1">
    <property type="nucleotide sequence ID" value="NZ_ATIB01000049.1"/>
</dbReference>
<protein>
    <recommendedName>
        <fullName evidence="3">Sulfotransferase family protein</fullName>
    </recommendedName>
</protein>
<keyword evidence="2" id="KW-1185">Reference proteome</keyword>
<dbReference type="PATRIC" id="fig|1114964.3.peg.1548"/>
<sequence>MKQIRKKAGTGRSLVGSGGKPKIFGIGLNKTGTTTLGSCFQRLGYKHLGYRRDLLHAYRSRQVARVFKEIDRFESFEDWPYPLMYRELADRYPDAKFVLTVRKSAETWLNSLSRHARQSRPLRHARKLAYGYHYPENAPDEHIAFYHAHNQEAQAFLGDRVRVLCWEKGDQWEQLCDFIGAEVPDAPFPHVNAGKTPPLSRRLANSALRMAERWRVL</sequence>
<dbReference type="InterPro" id="IPR040632">
    <property type="entry name" value="Sulfotransfer_4"/>
</dbReference>
<evidence type="ECO:0000313" key="2">
    <source>
        <dbReference type="Proteomes" id="UP000015524"/>
    </source>
</evidence>
<dbReference type="Gene3D" id="3.40.50.300">
    <property type="entry name" value="P-loop containing nucleotide triphosphate hydrolases"/>
    <property type="match status" value="1"/>
</dbReference>
<dbReference type="AlphaFoldDB" id="T0GFA0"/>